<dbReference type="GeneID" id="43652954"/>
<dbReference type="EMBL" id="ML737797">
    <property type="protein sequence ID" value="KAE8359970.1"/>
    <property type="molecule type" value="Genomic_DNA"/>
</dbReference>
<evidence type="ECO:0000313" key="2">
    <source>
        <dbReference type="Proteomes" id="UP000326268"/>
    </source>
</evidence>
<name>A0A5N6ZUN1_9EURO</name>
<dbReference type="AlphaFoldDB" id="A0A5N6ZUN1"/>
<dbReference type="RefSeq" id="XP_031923051.1">
    <property type="nucleotide sequence ID" value="XM_032068508.1"/>
</dbReference>
<feature type="non-terminal residue" evidence="1">
    <location>
        <position position="1"/>
    </location>
</feature>
<sequence>MGLVACRFVLTRLESVMIFRMLLGVGHRAILIADGRTRYFGLGLRPLFRTSLTTGSWTCSFLLVFGDFMFG</sequence>
<evidence type="ECO:0000313" key="1">
    <source>
        <dbReference type="EMBL" id="KAE8359970.1"/>
    </source>
</evidence>
<gene>
    <name evidence="1" type="ORF">BDV27DRAFT_135309</name>
</gene>
<accession>A0A5N6ZUN1</accession>
<organism evidence="1 2">
    <name type="scientific">Aspergillus caelatus</name>
    <dbReference type="NCBI Taxonomy" id="61420"/>
    <lineage>
        <taxon>Eukaryota</taxon>
        <taxon>Fungi</taxon>
        <taxon>Dikarya</taxon>
        <taxon>Ascomycota</taxon>
        <taxon>Pezizomycotina</taxon>
        <taxon>Eurotiomycetes</taxon>
        <taxon>Eurotiomycetidae</taxon>
        <taxon>Eurotiales</taxon>
        <taxon>Aspergillaceae</taxon>
        <taxon>Aspergillus</taxon>
        <taxon>Aspergillus subgen. Circumdati</taxon>
    </lineage>
</organism>
<keyword evidence="2" id="KW-1185">Reference proteome</keyword>
<protein>
    <submittedName>
        <fullName evidence="1">Uncharacterized protein</fullName>
    </submittedName>
</protein>
<reference evidence="1 2" key="1">
    <citation type="submission" date="2019-04" db="EMBL/GenBank/DDBJ databases">
        <title>Friends and foes A comparative genomics studyof 23 Aspergillus species from section Flavi.</title>
        <authorList>
            <consortium name="DOE Joint Genome Institute"/>
            <person name="Kjaerbolling I."/>
            <person name="Vesth T."/>
            <person name="Frisvad J.C."/>
            <person name="Nybo J.L."/>
            <person name="Theobald S."/>
            <person name="Kildgaard S."/>
            <person name="Isbrandt T."/>
            <person name="Kuo A."/>
            <person name="Sato A."/>
            <person name="Lyhne E.K."/>
            <person name="Kogle M.E."/>
            <person name="Wiebenga A."/>
            <person name="Kun R.S."/>
            <person name="Lubbers R.J."/>
            <person name="Makela M.R."/>
            <person name="Barry K."/>
            <person name="Chovatia M."/>
            <person name="Clum A."/>
            <person name="Daum C."/>
            <person name="Haridas S."/>
            <person name="He G."/>
            <person name="LaButti K."/>
            <person name="Lipzen A."/>
            <person name="Mondo S."/>
            <person name="Riley R."/>
            <person name="Salamov A."/>
            <person name="Simmons B.A."/>
            <person name="Magnuson J.K."/>
            <person name="Henrissat B."/>
            <person name="Mortensen U.H."/>
            <person name="Larsen T.O."/>
            <person name="Devries R.P."/>
            <person name="Grigoriev I.V."/>
            <person name="Machida M."/>
            <person name="Baker S.E."/>
            <person name="Andersen M.R."/>
        </authorList>
    </citation>
    <scope>NUCLEOTIDE SEQUENCE [LARGE SCALE GENOMIC DNA]</scope>
    <source>
        <strain evidence="1 2">CBS 763.97</strain>
    </source>
</reference>
<proteinExistence type="predicted"/>
<dbReference type="Proteomes" id="UP000326268">
    <property type="component" value="Unassembled WGS sequence"/>
</dbReference>